<evidence type="ECO:0000313" key="2">
    <source>
        <dbReference type="Proteomes" id="UP000054018"/>
    </source>
</evidence>
<protein>
    <submittedName>
        <fullName evidence="1">Uncharacterized protein</fullName>
    </submittedName>
</protein>
<reference evidence="1 2" key="1">
    <citation type="submission" date="2014-04" db="EMBL/GenBank/DDBJ databases">
        <authorList>
            <consortium name="DOE Joint Genome Institute"/>
            <person name="Kuo A."/>
            <person name="Kohler A."/>
            <person name="Costa M.D."/>
            <person name="Nagy L.G."/>
            <person name="Floudas D."/>
            <person name="Copeland A."/>
            <person name="Barry K.W."/>
            <person name="Cichocki N."/>
            <person name="Veneault-Fourrey C."/>
            <person name="LaButti K."/>
            <person name="Lindquist E.A."/>
            <person name="Lipzen A."/>
            <person name="Lundell T."/>
            <person name="Morin E."/>
            <person name="Murat C."/>
            <person name="Sun H."/>
            <person name="Tunlid A."/>
            <person name="Henrissat B."/>
            <person name="Grigoriev I.V."/>
            <person name="Hibbett D.S."/>
            <person name="Martin F."/>
            <person name="Nordberg H.P."/>
            <person name="Cantor M.N."/>
            <person name="Hua S.X."/>
        </authorList>
    </citation>
    <scope>NUCLEOTIDE SEQUENCE [LARGE SCALE GENOMIC DNA]</scope>
    <source>
        <strain evidence="1 2">441</strain>
    </source>
</reference>
<proteinExistence type="predicted"/>
<evidence type="ECO:0000313" key="1">
    <source>
        <dbReference type="EMBL" id="KIK21354.1"/>
    </source>
</evidence>
<organism evidence="1 2">
    <name type="scientific">Pisolithus microcarpus 441</name>
    <dbReference type="NCBI Taxonomy" id="765257"/>
    <lineage>
        <taxon>Eukaryota</taxon>
        <taxon>Fungi</taxon>
        <taxon>Dikarya</taxon>
        <taxon>Basidiomycota</taxon>
        <taxon>Agaricomycotina</taxon>
        <taxon>Agaricomycetes</taxon>
        <taxon>Agaricomycetidae</taxon>
        <taxon>Boletales</taxon>
        <taxon>Sclerodermatineae</taxon>
        <taxon>Pisolithaceae</taxon>
        <taxon>Pisolithus</taxon>
    </lineage>
</organism>
<dbReference type="AlphaFoldDB" id="A0A0C9Z5C7"/>
<keyword evidence="2" id="KW-1185">Reference proteome</keyword>
<dbReference type="HOGENOM" id="CLU_1993534_0_0_1"/>
<reference evidence="2" key="2">
    <citation type="submission" date="2015-01" db="EMBL/GenBank/DDBJ databases">
        <title>Evolutionary Origins and Diversification of the Mycorrhizal Mutualists.</title>
        <authorList>
            <consortium name="DOE Joint Genome Institute"/>
            <consortium name="Mycorrhizal Genomics Consortium"/>
            <person name="Kohler A."/>
            <person name="Kuo A."/>
            <person name="Nagy L.G."/>
            <person name="Floudas D."/>
            <person name="Copeland A."/>
            <person name="Barry K.W."/>
            <person name="Cichocki N."/>
            <person name="Veneault-Fourrey C."/>
            <person name="LaButti K."/>
            <person name="Lindquist E.A."/>
            <person name="Lipzen A."/>
            <person name="Lundell T."/>
            <person name="Morin E."/>
            <person name="Murat C."/>
            <person name="Riley R."/>
            <person name="Ohm R."/>
            <person name="Sun H."/>
            <person name="Tunlid A."/>
            <person name="Henrissat B."/>
            <person name="Grigoriev I.V."/>
            <person name="Hibbett D.S."/>
            <person name="Martin F."/>
        </authorList>
    </citation>
    <scope>NUCLEOTIDE SEQUENCE [LARGE SCALE GENOMIC DNA]</scope>
    <source>
        <strain evidence="2">441</strain>
    </source>
</reference>
<name>A0A0C9Z5C7_9AGAM</name>
<sequence>MISDDVDAVTAVFVPHLYRIKSHDRGPSSLLRINRPNIRQEIPSSAERVLTLCRHRKSSNLALLSQALSPQRSPVLSYYQATATKPRVRRVYCLRGRVLRLEATIKIKLPFWPTSCSSAANVEQV</sequence>
<gene>
    <name evidence="1" type="ORF">PISMIDRAFT_542955</name>
</gene>
<dbReference type="EMBL" id="KN833752">
    <property type="protein sequence ID" value="KIK21354.1"/>
    <property type="molecule type" value="Genomic_DNA"/>
</dbReference>
<dbReference type="Proteomes" id="UP000054018">
    <property type="component" value="Unassembled WGS sequence"/>
</dbReference>
<accession>A0A0C9Z5C7</accession>